<protein>
    <submittedName>
        <fullName evidence="2">Uncharacterized protein</fullName>
    </submittedName>
</protein>
<feature type="region of interest" description="Disordered" evidence="1">
    <location>
        <begin position="159"/>
        <end position="181"/>
    </location>
</feature>
<accession>A0A8J3VQ58</accession>
<name>A0A8J3VQ58_9ACTN</name>
<dbReference type="Proteomes" id="UP000642748">
    <property type="component" value="Unassembled WGS sequence"/>
</dbReference>
<evidence type="ECO:0000313" key="3">
    <source>
        <dbReference type="Proteomes" id="UP000642748"/>
    </source>
</evidence>
<feature type="compositionally biased region" description="Basic and acidic residues" evidence="1">
    <location>
        <begin position="172"/>
        <end position="181"/>
    </location>
</feature>
<proteinExistence type="predicted"/>
<comment type="caution">
    <text evidence="2">The sequence shown here is derived from an EMBL/GenBank/DDBJ whole genome shotgun (WGS) entry which is preliminary data.</text>
</comment>
<reference evidence="2" key="1">
    <citation type="submission" date="2021-01" db="EMBL/GenBank/DDBJ databases">
        <title>Whole genome shotgun sequence of Rugosimonospora africana NBRC 104875.</title>
        <authorList>
            <person name="Komaki H."/>
            <person name="Tamura T."/>
        </authorList>
    </citation>
    <scope>NUCLEOTIDE SEQUENCE</scope>
    <source>
        <strain evidence="2">NBRC 104875</strain>
    </source>
</reference>
<feature type="region of interest" description="Disordered" evidence="1">
    <location>
        <begin position="1"/>
        <end position="44"/>
    </location>
</feature>
<sequence>MVEAETVRSGEAGDGEPAVGTEPRLVAEDQPAYHRVHPVGADDQVERAPGAVAEPDLHAVRGLGQRGDGVAEDVLDVAAGPVVQDPGQVAAGDLDLPAEHVGRQRHDGLAVRVDDRLGAHAGLPGPYLVQDAHPLQHRHLGAAEVDRAAAVAQRRGLLDHGHAVARAPQPVGERRTGDPRA</sequence>
<dbReference type="AlphaFoldDB" id="A0A8J3VQ58"/>
<organism evidence="2 3">
    <name type="scientific">Rugosimonospora africana</name>
    <dbReference type="NCBI Taxonomy" id="556532"/>
    <lineage>
        <taxon>Bacteria</taxon>
        <taxon>Bacillati</taxon>
        <taxon>Actinomycetota</taxon>
        <taxon>Actinomycetes</taxon>
        <taxon>Micromonosporales</taxon>
        <taxon>Micromonosporaceae</taxon>
        <taxon>Rugosimonospora</taxon>
    </lineage>
</organism>
<evidence type="ECO:0000313" key="2">
    <source>
        <dbReference type="EMBL" id="GIH14800.1"/>
    </source>
</evidence>
<evidence type="ECO:0000256" key="1">
    <source>
        <dbReference type="SAM" id="MobiDB-lite"/>
    </source>
</evidence>
<keyword evidence="3" id="KW-1185">Reference proteome</keyword>
<gene>
    <name evidence="2" type="ORF">Raf01_29720</name>
</gene>
<dbReference type="EMBL" id="BONZ01000027">
    <property type="protein sequence ID" value="GIH14800.1"/>
    <property type="molecule type" value="Genomic_DNA"/>
</dbReference>